<dbReference type="EMBL" id="JBJQND010000009">
    <property type="protein sequence ID" value="KAL3867209.1"/>
    <property type="molecule type" value="Genomic_DNA"/>
</dbReference>
<dbReference type="Proteomes" id="UP001634394">
    <property type="component" value="Unassembled WGS sequence"/>
</dbReference>
<reference evidence="1 2" key="1">
    <citation type="submission" date="2024-11" db="EMBL/GenBank/DDBJ databases">
        <title>Chromosome-level genome assembly of the freshwater bivalve Anodonta woodiana.</title>
        <authorList>
            <person name="Chen X."/>
        </authorList>
    </citation>
    <scope>NUCLEOTIDE SEQUENCE [LARGE SCALE GENOMIC DNA]</scope>
    <source>
        <strain evidence="1">MN2024</strain>
        <tissue evidence="1">Gills</tissue>
    </source>
</reference>
<dbReference type="AlphaFoldDB" id="A0ABD3W022"/>
<evidence type="ECO:0000313" key="2">
    <source>
        <dbReference type="Proteomes" id="UP001634394"/>
    </source>
</evidence>
<comment type="caution">
    <text evidence="1">The sequence shown here is derived from an EMBL/GenBank/DDBJ whole genome shotgun (WGS) entry which is preliminary data.</text>
</comment>
<gene>
    <name evidence="1" type="ORF">ACJMK2_044429</name>
</gene>
<protein>
    <submittedName>
        <fullName evidence="1">Uncharacterized protein</fullName>
    </submittedName>
</protein>
<evidence type="ECO:0000313" key="1">
    <source>
        <dbReference type="EMBL" id="KAL3867209.1"/>
    </source>
</evidence>
<accession>A0ABD3W022</accession>
<name>A0ABD3W022_SINWO</name>
<proteinExistence type="predicted"/>
<keyword evidence="2" id="KW-1185">Reference proteome</keyword>
<sequence length="432" mass="47884">MRACEGMEEETVYDGITCSSSLESSVSAAAAVTVLKRRCNVQSTEASVKFKKAKFAEQVKGCETGYRLNEDKDGRAECNYSPSGVQPVRNLEIYNGSFQKCYSTQLNNEAEAGDDRSIEELPGKMEFIKSEPCGVPNPSQSSFSCKKYQRCTHNKVPVQSTIEPRMCDTDDIPVCSSNEEQNVPLPNETFQSHNDISHISYRDSSNIDVVENCSFSQNSTSSSDSSSSLFGLRRQSFQPVRYEGSLPGSSSNLRTRAQEMPQLRTQNFQNTAGRDEIDMLELWQNQLTAKAIVDNAINKTLEEMGLSPDTEANMLAAERTAVEDQGISAAIQSQGLVTSRLTNQAPFSSEIWSRISEFSETVLTYNRLLTRRYDFSPNVRQRLDSGDHISRPLDSLTEAVESDTTTQNTDFIDQAVAMAISSQGLSVRRASL</sequence>
<organism evidence="1 2">
    <name type="scientific">Sinanodonta woodiana</name>
    <name type="common">Chinese pond mussel</name>
    <name type="synonym">Anodonta woodiana</name>
    <dbReference type="NCBI Taxonomy" id="1069815"/>
    <lineage>
        <taxon>Eukaryota</taxon>
        <taxon>Metazoa</taxon>
        <taxon>Spiralia</taxon>
        <taxon>Lophotrochozoa</taxon>
        <taxon>Mollusca</taxon>
        <taxon>Bivalvia</taxon>
        <taxon>Autobranchia</taxon>
        <taxon>Heteroconchia</taxon>
        <taxon>Palaeoheterodonta</taxon>
        <taxon>Unionida</taxon>
        <taxon>Unionoidea</taxon>
        <taxon>Unionidae</taxon>
        <taxon>Unioninae</taxon>
        <taxon>Sinanodonta</taxon>
    </lineage>
</organism>